<dbReference type="InterPro" id="IPR023346">
    <property type="entry name" value="Lysozyme-like_dom_sf"/>
</dbReference>
<protein>
    <submittedName>
        <fullName evidence="1">Prophage PSPPH01, chitinase family protein</fullName>
    </submittedName>
</protein>
<reference evidence="1 2" key="1">
    <citation type="submission" date="2015-09" db="EMBL/GenBank/DDBJ databases">
        <title>Genome announcement of multiple Pseudomonas syringae strains.</title>
        <authorList>
            <person name="Thakur S."/>
            <person name="Wang P.W."/>
            <person name="Gong Y."/>
            <person name="Weir B.S."/>
            <person name="Guttman D.S."/>
        </authorList>
    </citation>
    <scope>NUCLEOTIDE SEQUENCE [LARGE SCALE GENOMIC DNA]</scope>
    <source>
        <strain evidence="1 2">ICMP17524</strain>
    </source>
</reference>
<organism evidence="1 2">
    <name type="scientific">Pseudomonas syringae pv. cerasicola</name>
    <dbReference type="NCBI Taxonomy" id="264451"/>
    <lineage>
        <taxon>Bacteria</taxon>
        <taxon>Pseudomonadati</taxon>
        <taxon>Pseudomonadota</taxon>
        <taxon>Gammaproteobacteria</taxon>
        <taxon>Pseudomonadales</taxon>
        <taxon>Pseudomonadaceae</taxon>
        <taxon>Pseudomonas</taxon>
        <taxon>Pseudomonas syringae</taxon>
    </lineage>
</organism>
<accession>A0A0P9M6S8</accession>
<dbReference type="Gene3D" id="1.10.530.10">
    <property type="match status" value="1"/>
</dbReference>
<evidence type="ECO:0000313" key="1">
    <source>
        <dbReference type="EMBL" id="KPW79463.1"/>
    </source>
</evidence>
<evidence type="ECO:0000313" key="2">
    <source>
        <dbReference type="Proteomes" id="UP000050356"/>
    </source>
</evidence>
<dbReference type="EMBL" id="LJQA01000936">
    <property type="protein sequence ID" value="KPW79463.1"/>
    <property type="molecule type" value="Genomic_DNA"/>
</dbReference>
<sequence length="69" mass="7798">MGLDFLRQPQLLEQPEHAAMSAAWFWDRANLNALADKGDFLMITRRINGGTNGLADRQALYQRALEVLP</sequence>
<dbReference type="AlphaFoldDB" id="A0A0P9M6S8"/>
<dbReference type="PATRIC" id="fig|264451.4.peg.4208"/>
<gene>
    <name evidence="1" type="ORF">ALO50_03048</name>
</gene>
<dbReference type="SUPFAM" id="SSF53955">
    <property type="entry name" value="Lysozyme-like"/>
    <property type="match status" value="1"/>
</dbReference>
<dbReference type="Proteomes" id="UP000050356">
    <property type="component" value="Unassembled WGS sequence"/>
</dbReference>
<name>A0A0P9M6S8_PSESX</name>
<comment type="caution">
    <text evidence="1">The sequence shown here is derived from an EMBL/GenBank/DDBJ whole genome shotgun (WGS) entry which is preliminary data.</text>
</comment>
<proteinExistence type="predicted"/>